<proteinExistence type="predicted"/>
<dbReference type="PANTHER" id="PTHR28165">
    <property type="entry name" value="NON-CLASSICAL EXPORT PROTEIN 2-RELATED"/>
    <property type="match status" value="1"/>
</dbReference>
<accession>A0A0V1PZ13</accession>
<sequence length="171" mass="18045">MLALGDSILRLINFVLLIIALGLTGSLAASTITQSNPQVNFGVFAAAFAILTSSFYGILAYFIAAFAWPIVLAALDFLNLIFTFAAATAIAAGIRCHSCSNKDYREGNNIVQGSTGRCRKAQASVAFLYISFFIFVFSTVFSVISITKGGLFGGSSSRSTARVGVPSMSQV</sequence>
<dbReference type="GO" id="GO:0072659">
    <property type="term" value="P:protein localization to plasma membrane"/>
    <property type="evidence" value="ECO:0007669"/>
    <property type="project" value="TreeGrafter"/>
</dbReference>
<comment type="subcellular location">
    <subcellularLocation>
        <location evidence="1">Membrane</location>
        <topology evidence="1">Multi-pass membrane protein</topology>
    </subcellularLocation>
</comment>
<dbReference type="InterPro" id="IPR008253">
    <property type="entry name" value="Marvel"/>
</dbReference>
<gene>
    <name evidence="7" type="ORF">AC631_02790</name>
</gene>
<keyword evidence="2 5" id="KW-0812">Transmembrane</keyword>
<comment type="caution">
    <text evidence="7">The sequence shown here is derived from an EMBL/GenBank/DDBJ whole genome shotgun (WGS) entry which is preliminary data.</text>
</comment>
<keyword evidence="8" id="KW-1185">Reference proteome</keyword>
<protein>
    <submittedName>
        <fullName evidence="7">Non-classical export protein</fullName>
    </submittedName>
</protein>
<dbReference type="Proteomes" id="UP000054251">
    <property type="component" value="Unassembled WGS sequence"/>
</dbReference>
<dbReference type="GeneID" id="26839799"/>
<dbReference type="PANTHER" id="PTHR28165:SF1">
    <property type="entry name" value="NON-CLASSICAL EXPORT PROTEIN 2-RELATED"/>
    <property type="match status" value="1"/>
</dbReference>
<keyword evidence="3 5" id="KW-1133">Transmembrane helix</keyword>
<feature type="domain" description="MARVEL" evidence="6">
    <location>
        <begin position="5"/>
        <end position="141"/>
    </location>
</feature>
<dbReference type="RefSeq" id="XP_015467529.1">
    <property type="nucleotide sequence ID" value="XM_015611620.1"/>
</dbReference>
<dbReference type="EMBL" id="LMYN01000053">
    <property type="protein sequence ID" value="KSA01427.1"/>
    <property type="molecule type" value="Genomic_DNA"/>
</dbReference>
<dbReference type="GO" id="GO:0005886">
    <property type="term" value="C:plasma membrane"/>
    <property type="evidence" value="ECO:0007669"/>
    <property type="project" value="TreeGrafter"/>
</dbReference>
<feature type="transmembrane region" description="Helical" evidence="5">
    <location>
        <begin position="126"/>
        <end position="146"/>
    </location>
</feature>
<evidence type="ECO:0000313" key="7">
    <source>
        <dbReference type="EMBL" id="KSA01427.1"/>
    </source>
</evidence>
<feature type="transmembrane region" description="Helical" evidence="5">
    <location>
        <begin position="41"/>
        <end position="64"/>
    </location>
</feature>
<feature type="transmembrane region" description="Helical" evidence="5">
    <location>
        <begin position="70"/>
        <end position="94"/>
    </location>
</feature>
<dbReference type="Pfam" id="PF01284">
    <property type="entry name" value="MARVEL"/>
    <property type="match status" value="1"/>
</dbReference>
<evidence type="ECO:0000256" key="5">
    <source>
        <dbReference type="SAM" id="Phobius"/>
    </source>
</evidence>
<evidence type="ECO:0000256" key="1">
    <source>
        <dbReference type="ARBA" id="ARBA00004141"/>
    </source>
</evidence>
<evidence type="ECO:0000259" key="6">
    <source>
        <dbReference type="Pfam" id="PF01284"/>
    </source>
</evidence>
<organism evidence="7 8">
    <name type="scientific">Debaryomyces fabryi</name>
    <dbReference type="NCBI Taxonomy" id="58627"/>
    <lineage>
        <taxon>Eukaryota</taxon>
        <taxon>Fungi</taxon>
        <taxon>Dikarya</taxon>
        <taxon>Ascomycota</taxon>
        <taxon>Saccharomycotina</taxon>
        <taxon>Pichiomycetes</taxon>
        <taxon>Debaryomycetaceae</taxon>
        <taxon>Debaryomyces</taxon>
    </lineage>
</organism>
<evidence type="ECO:0000256" key="2">
    <source>
        <dbReference type="ARBA" id="ARBA00022692"/>
    </source>
</evidence>
<keyword evidence="4 5" id="KW-0472">Membrane</keyword>
<dbReference type="AlphaFoldDB" id="A0A0V1PZ13"/>
<reference evidence="7 8" key="1">
    <citation type="submission" date="2015-11" db="EMBL/GenBank/DDBJ databases">
        <title>The genome of Debaryomyces fabryi.</title>
        <authorList>
            <person name="Tafer H."/>
            <person name="Lopandic K."/>
        </authorList>
    </citation>
    <scope>NUCLEOTIDE SEQUENCE [LARGE SCALE GENOMIC DNA]</scope>
    <source>
        <strain evidence="7 8">CBS 789</strain>
    </source>
</reference>
<dbReference type="GO" id="GO:0070941">
    <property type="term" value="P:eisosome assembly"/>
    <property type="evidence" value="ECO:0007669"/>
    <property type="project" value="TreeGrafter"/>
</dbReference>
<dbReference type="GO" id="GO:0032126">
    <property type="term" value="C:eisosome"/>
    <property type="evidence" value="ECO:0007669"/>
    <property type="project" value="TreeGrafter"/>
</dbReference>
<dbReference type="InterPro" id="IPR052649">
    <property type="entry name" value="NCE102-like"/>
</dbReference>
<feature type="transmembrane region" description="Helical" evidence="5">
    <location>
        <begin position="12"/>
        <end position="29"/>
    </location>
</feature>
<name>A0A0V1PZ13_9ASCO</name>
<evidence type="ECO:0000313" key="8">
    <source>
        <dbReference type="Proteomes" id="UP000054251"/>
    </source>
</evidence>
<evidence type="ECO:0000256" key="3">
    <source>
        <dbReference type="ARBA" id="ARBA00022989"/>
    </source>
</evidence>
<dbReference type="OrthoDB" id="5423111at2759"/>
<evidence type="ECO:0000256" key="4">
    <source>
        <dbReference type="ARBA" id="ARBA00023136"/>
    </source>
</evidence>